<name>A0ABZ2L6W3_9BACT</name>
<reference evidence="2" key="1">
    <citation type="submission" date="2021-12" db="EMBL/GenBank/DDBJ databases">
        <title>Discovery of the Pendulisporaceae a myxobacterial family with distinct sporulation behavior and unique specialized metabolism.</title>
        <authorList>
            <person name="Garcia R."/>
            <person name="Popoff A."/>
            <person name="Bader C.D."/>
            <person name="Loehr J."/>
            <person name="Walesch S."/>
            <person name="Walt C."/>
            <person name="Boldt J."/>
            <person name="Bunk B."/>
            <person name="Haeckl F.J.F.P.J."/>
            <person name="Gunesch A.P."/>
            <person name="Birkelbach J."/>
            <person name="Nuebel U."/>
            <person name="Pietschmann T."/>
            <person name="Bach T."/>
            <person name="Mueller R."/>
        </authorList>
    </citation>
    <scope>NUCLEOTIDE SEQUENCE</scope>
    <source>
        <strain evidence="2">MSr11367</strain>
    </source>
</reference>
<dbReference type="InterPro" id="IPR010895">
    <property type="entry name" value="CHRD"/>
</dbReference>
<dbReference type="InterPro" id="IPR021851">
    <property type="entry name" value="DUF3455"/>
</dbReference>
<evidence type="ECO:0000259" key="1">
    <source>
        <dbReference type="PROSITE" id="PS50933"/>
    </source>
</evidence>
<proteinExistence type="predicted"/>
<dbReference type="EMBL" id="CP089983">
    <property type="protein sequence ID" value="WXB04961.1"/>
    <property type="molecule type" value="Genomic_DNA"/>
</dbReference>
<dbReference type="RefSeq" id="WP_394834604.1">
    <property type="nucleotide sequence ID" value="NZ_CP089929.1"/>
</dbReference>
<sequence length="332" mass="34675">MHPFAETKYQVISTAFALILVACGAAPSMSDSAPEQVESASTAAPLDVAAPGEPAFFAGSLNGANEVPNGAAAGDEDRRAIAFMEIRGNDVSFAIEFRGIEGLTAGHLHQGAKGTNGPVKIPFFTTPVPCGQTSVSGTVRVDDPQLLDDIRSNPGNFYFNLHTEPFPDGAVRGQVHALSSAIDMKRALKQNFRASVIRGAQIYACTVQADGTFAFTQDNVRATLEGGISHFFVNPGPAGPPEWRARDGSAVTGRVTARIPNGAGNIAELHLAATQVGESRGRLAGIDEILRLNTVGGVAPSGSCDPIKQPTHAAPYQADYVFIDATGPHSDP</sequence>
<feature type="domain" description="CHRD" evidence="1">
    <location>
        <begin position="53"/>
        <end position="180"/>
    </location>
</feature>
<dbReference type="PROSITE" id="PS50933">
    <property type="entry name" value="CHRD"/>
    <property type="match status" value="1"/>
</dbReference>
<dbReference type="Pfam" id="PF11937">
    <property type="entry name" value="DUF3455"/>
    <property type="match status" value="1"/>
</dbReference>
<organism evidence="2 3">
    <name type="scientific">Pendulispora rubella</name>
    <dbReference type="NCBI Taxonomy" id="2741070"/>
    <lineage>
        <taxon>Bacteria</taxon>
        <taxon>Pseudomonadati</taxon>
        <taxon>Myxococcota</taxon>
        <taxon>Myxococcia</taxon>
        <taxon>Myxococcales</taxon>
        <taxon>Sorangiineae</taxon>
        <taxon>Pendulisporaceae</taxon>
        <taxon>Pendulispora</taxon>
    </lineage>
</organism>
<dbReference type="Pfam" id="PF07452">
    <property type="entry name" value="CHRD"/>
    <property type="match status" value="1"/>
</dbReference>
<evidence type="ECO:0000313" key="3">
    <source>
        <dbReference type="Proteomes" id="UP001374803"/>
    </source>
</evidence>
<dbReference type="Proteomes" id="UP001374803">
    <property type="component" value="Chromosome"/>
</dbReference>
<keyword evidence="3" id="KW-1185">Reference proteome</keyword>
<accession>A0ABZ2L6W3</accession>
<evidence type="ECO:0000313" key="2">
    <source>
        <dbReference type="EMBL" id="WXB04961.1"/>
    </source>
</evidence>
<dbReference type="SMART" id="SM00754">
    <property type="entry name" value="CHRD"/>
    <property type="match status" value="1"/>
</dbReference>
<protein>
    <submittedName>
        <fullName evidence="2">CHRD domain-containing protein</fullName>
    </submittedName>
</protein>
<gene>
    <name evidence="2" type="ORF">LVJ94_49725</name>
</gene>